<accession>A0A8F9XIK8</accession>
<keyword evidence="3" id="KW-1185">Reference proteome</keyword>
<gene>
    <name evidence="2" type="ORF">K0B96_10185</name>
</gene>
<evidence type="ECO:0000313" key="3">
    <source>
        <dbReference type="Proteomes" id="UP000825051"/>
    </source>
</evidence>
<feature type="chain" id="PRO_5034277209" description="Pectate lyase-like protein" evidence="1">
    <location>
        <begin position="21"/>
        <end position="519"/>
    </location>
</feature>
<dbReference type="EMBL" id="CP080507">
    <property type="protein sequence ID" value="QYM77693.1"/>
    <property type="molecule type" value="Genomic_DNA"/>
</dbReference>
<dbReference type="SUPFAM" id="SSF51126">
    <property type="entry name" value="Pectin lyase-like"/>
    <property type="match status" value="1"/>
</dbReference>
<dbReference type="Proteomes" id="UP000825051">
    <property type="component" value="Chromosome"/>
</dbReference>
<dbReference type="InterPro" id="IPR012334">
    <property type="entry name" value="Pectin_lyas_fold"/>
</dbReference>
<proteinExistence type="predicted"/>
<dbReference type="KEGG" id="ole:K0B96_10185"/>
<evidence type="ECO:0008006" key="4">
    <source>
        <dbReference type="Google" id="ProtNLM"/>
    </source>
</evidence>
<dbReference type="AlphaFoldDB" id="A0A8F9XIK8"/>
<organism evidence="2 3">
    <name type="scientific">Horticoccus luteus</name>
    <dbReference type="NCBI Taxonomy" id="2862869"/>
    <lineage>
        <taxon>Bacteria</taxon>
        <taxon>Pseudomonadati</taxon>
        <taxon>Verrucomicrobiota</taxon>
        <taxon>Opitutia</taxon>
        <taxon>Opitutales</taxon>
        <taxon>Opitutaceae</taxon>
        <taxon>Horticoccus</taxon>
    </lineage>
</organism>
<evidence type="ECO:0000256" key="1">
    <source>
        <dbReference type="SAM" id="SignalP"/>
    </source>
</evidence>
<protein>
    <recommendedName>
        <fullName evidence="4">Pectate lyase-like protein</fullName>
    </recommendedName>
</protein>
<evidence type="ECO:0000313" key="2">
    <source>
        <dbReference type="EMBL" id="QYM77693.1"/>
    </source>
</evidence>
<dbReference type="RefSeq" id="WP_220160798.1">
    <property type="nucleotide sequence ID" value="NZ_CP080507.1"/>
</dbReference>
<name>A0A8F9XIK8_9BACT</name>
<feature type="signal peptide" evidence="1">
    <location>
        <begin position="1"/>
        <end position="20"/>
    </location>
</feature>
<reference evidence="2" key="1">
    <citation type="submission" date="2021-08" db="EMBL/GenBank/DDBJ databases">
        <title>Genome of a novel bacterium of the phylum Verrucomicrobia, Oleiharenicola sp. KSB-15.</title>
        <authorList>
            <person name="Chung J.-H."/>
            <person name="Ahn J.-H."/>
            <person name="Yoon Y."/>
            <person name="Kim D.-Y."/>
            <person name="An S.-H."/>
            <person name="Park I."/>
            <person name="Yeon J."/>
        </authorList>
    </citation>
    <scope>NUCLEOTIDE SEQUENCE</scope>
    <source>
        <strain evidence="2">KSB-15</strain>
    </source>
</reference>
<keyword evidence="1" id="KW-0732">Signal</keyword>
<sequence>MRFSILILATLGLMAAPMSAGEKNGDAVLNVRDFGAVGDGQVHLVREWVEAGRYRNLDALRRDYSAVDSLDWSVDEAAFERAKSRLPLIGGTIYFPAGHYVAARQAWTIKRDRVTLRGDGADKTILSTVPKVPDGLVLAGYRHVGWLESAEQAYPFSAESGARGSDVVRLNLAEWAREFEPGELVFIRNGAAKFDQDYGEFNEVAAVGAAGELQFKYPFARDYTLPQVNWAGETADAFTMPKVNEAVEVKIRRGEGFHQPSHYTSITIGEEIFRVLKAKEGWLTLRNPGRGNSPAGTVVPAGARIAKSRAVIRLTQSTRDFAAEGLQIVGRRKVLNLSNSYRMRFTDCVFVRDASAGDHRGGVTIDGDDGRFAVFERCTVRATPAATMQFARSFGGVTFRDCHFVDASVVFTEFNFDCAVEQCAFDVESRGLDHVIVVGNSGGDLRVLNNRIVLHAPVKAVFDAITDIHSQRHGGEGPTIIRGNQIESAAKVRIFGLGFSSETEIEGNTRNGKAVTRKQ</sequence>
<dbReference type="Gene3D" id="2.160.20.10">
    <property type="entry name" value="Single-stranded right-handed beta-helix, Pectin lyase-like"/>
    <property type="match status" value="2"/>
</dbReference>
<dbReference type="InterPro" id="IPR011050">
    <property type="entry name" value="Pectin_lyase_fold/virulence"/>
</dbReference>